<dbReference type="Proteomes" id="UP000614200">
    <property type="component" value="Unassembled WGS sequence"/>
</dbReference>
<dbReference type="PANTHER" id="PTHR43386">
    <property type="entry name" value="OLIGOPEPTIDE TRANSPORT SYSTEM PERMEASE PROTEIN APPC"/>
    <property type="match status" value="1"/>
</dbReference>
<keyword evidence="4 7" id="KW-0812">Transmembrane</keyword>
<dbReference type="Gene3D" id="1.10.3720.10">
    <property type="entry name" value="MetI-like"/>
    <property type="match status" value="1"/>
</dbReference>
<feature type="transmembrane region" description="Helical" evidence="7">
    <location>
        <begin position="233"/>
        <end position="252"/>
    </location>
</feature>
<feature type="transmembrane region" description="Helical" evidence="7">
    <location>
        <begin position="59"/>
        <end position="83"/>
    </location>
</feature>
<evidence type="ECO:0000256" key="6">
    <source>
        <dbReference type="ARBA" id="ARBA00023136"/>
    </source>
</evidence>
<evidence type="ECO:0000259" key="8">
    <source>
        <dbReference type="PROSITE" id="PS50928"/>
    </source>
</evidence>
<evidence type="ECO:0000256" key="3">
    <source>
        <dbReference type="ARBA" id="ARBA00022475"/>
    </source>
</evidence>
<comment type="similarity">
    <text evidence="7">Belongs to the binding-protein-dependent transport system permease family.</text>
</comment>
<dbReference type="RefSeq" id="WP_194701256.1">
    <property type="nucleotide sequence ID" value="NZ_JADKNH010000004.1"/>
</dbReference>
<dbReference type="Pfam" id="PF00528">
    <property type="entry name" value="BPD_transp_1"/>
    <property type="match status" value="1"/>
</dbReference>
<evidence type="ECO:0000256" key="4">
    <source>
        <dbReference type="ARBA" id="ARBA00022692"/>
    </source>
</evidence>
<reference evidence="9 10" key="1">
    <citation type="submission" date="2020-11" db="EMBL/GenBank/DDBJ databases">
        <title>Fusibacter basophilias sp. nov.</title>
        <authorList>
            <person name="Qiu D."/>
        </authorList>
    </citation>
    <scope>NUCLEOTIDE SEQUENCE [LARGE SCALE GENOMIC DNA]</scope>
    <source>
        <strain evidence="9 10">Q10-2</strain>
    </source>
</reference>
<organism evidence="9 10">
    <name type="scientific">Fusibacter ferrireducens</name>
    <dbReference type="NCBI Taxonomy" id="2785058"/>
    <lineage>
        <taxon>Bacteria</taxon>
        <taxon>Bacillati</taxon>
        <taxon>Bacillota</taxon>
        <taxon>Clostridia</taxon>
        <taxon>Eubacteriales</taxon>
        <taxon>Eubacteriales Family XII. Incertae Sedis</taxon>
        <taxon>Fusibacter</taxon>
    </lineage>
</organism>
<evidence type="ECO:0000256" key="5">
    <source>
        <dbReference type="ARBA" id="ARBA00022989"/>
    </source>
</evidence>
<keyword evidence="3" id="KW-1003">Cell membrane</keyword>
<keyword evidence="5 7" id="KW-1133">Transmembrane helix</keyword>
<proteinExistence type="inferred from homology"/>
<protein>
    <submittedName>
        <fullName evidence="9">ABC transporter permease</fullName>
    </submittedName>
</protein>
<evidence type="ECO:0000313" key="9">
    <source>
        <dbReference type="EMBL" id="MBF4693023.1"/>
    </source>
</evidence>
<sequence>MKIYRLYLLLIIVLFLTYTIFGGNVHRVVTNDSLAAPSLEHILGTDDLGMDIFAQLCHGGGYSILLGGLSALFAVVLGTMVGVSSGYFGGALDRVLMAICDIITGMPQMILLILFGAFLGASYFSMVLVLALLSWTQIARMVRSRVIFIKNQNYMTYSNLFGTSFMTILLKHFYPALRELLSLSFIKIMSRSIVMEASLAYLGLGDPTSKSWGMMLNRAMAFPGIYFTPFWKWWVLSPLVALMGLILSLMILSKEFEVVK</sequence>
<evidence type="ECO:0000256" key="7">
    <source>
        <dbReference type="RuleBase" id="RU363032"/>
    </source>
</evidence>
<keyword evidence="6 7" id="KW-0472">Membrane</keyword>
<dbReference type="InterPro" id="IPR000515">
    <property type="entry name" value="MetI-like"/>
</dbReference>
<dbReference type="InterPro" id="IPR050366">
    <property type="entry name" value="BP-dependent_transpt_permease"/>
</dbReference>
<gene>
    <name evidence="9" type="ORF">ISU02_07820</name>
</gene>
<comment type="subcellular location">
    <subcellularLocation>
        <location evidence="1 7">Cell membrane</location>
        <topology evidence="1 7">Multi-pass membrane protein</topology>
    </subcellularLocation>
</comment>
<feature type="domain" description="ABC transmembrane type-1" evidence="8">
    <location>
        <begin position="60"/>
        <end position="251"/>
    </location>
</feature>
<evidence type="ECO:0000313" key="10">
    <source>
        <dbReference type="Proteomes" id="UP000614200"/>
    </source>
</evidence>
<keyword evidence="2 7" id="KW-0813">Transport</keyword>
<dbReference type="EMBL" id="JADKNH010000004">
    <property type="protein sequence ID" value="MBF4693023.1"/>
    <property type="molecule type" value="Genomic_DNA"/>
</dbReference>
<dbReference type="PANTHER" id="PTHR43386:SF1">
    <property type="entry name" value="D,D-DIPEPTIDE TRANSPORT SYSTEM PERMEASE PROTEIN DDPC-RELATED"/>
    <property type="match status" value="1"/>
</dbReference>
<evidence type="ECO:0000256" key="1">
    <source>
        <dbReference type="ARBA" id="ARBA00004651"/>
    </source>
</evidence>
<feature type="transmembrane region" description="Helical" evidence="7">
    <location>
        <begin position="154"/>
        <end position="174"/>
    </location>
</feature>
<dbReference type="SUPFAM" id="SSF161098">
    <property type="entry name" value="MetI-like"/>
    <property type="match status" value="1"/>
</dbReference>
<dbReference type="InterPro" id="IPR035906">
    <property type="entry name" value="MetI-like_sf"/>
</dbReference>
<evidence type="ECO:0000256" key="2">
    <source>
        <dbReference type="ARBA" id="ARBA00022448"/>
    </source>
</evidence>
<accession>A0ABR9ZRE3</accession>
<dbReference type="CDD" id="cd06261">
    <property type="entry name" value="TM_PBP2"/>
    <property type="match status" value="1"/>
</dbReference>
<comment type="caution">
    <text evidence="9">The sequence shown here is derived from an EMBL/GenBank/DDBJ whole genome shotgun (WGS) entry which is preliminary data.</text>
</comment>
<dbReference type="PROSITE" id="PS50928">
    <property type="entry name" value="ABC_TM1"/>
    <property type="match status" value="1"/>
</dbReference>
<name>A0ABR9ZRE3_9FIRM</name>
<keyword evidence="10" id="KW-1185">Reference proteome</keyword>